<sequence length="115" mass="12580">MKTANFNNDKIFGDKIVTKVILESDFSKEIRILLGAGQVMKEHESKFPIVIHVLSGSIDLGVKKKTHKLNKGGIIALEANVPHDLSALKDSVIRLTLSKSDSVERVNSVADNSVK</sequence>
<keyword evidence="2" id="KW-1185">Reference proteome</keyword>
<reference evidence="2" key="1">
    <citation type="journal article" date="2019" name="Int. J. Syst. Evol. Microbiol.">
        <title>The Global Catalogue of Microorganisms (GCM) 10K type strain sequencing project: providing services to taxonomists for standard genome sequencing and annotation.</title>
        <authorList>
            <consortium name="The Broad Institute Genomics Platform"/>
            <consortium name="The Broad Institute Genome Sequencing Center for Infectious Disease"/>
            <person name="Wu L."/>
            <person name="Ma J."/>
        </authorList>
    </citation>
    <scope>NUCLEOTIDE SEQUENCE [LARGE SCALE GENOMIC DNA]</scope>
    <source>
        <strain evidence="2">CCUG 56752</strain>
    </source>
</reference>
<gene>
    <name evidence="1" type="ORF">ACFQ0R_09610</name>
</gene>
<evidence type="ECO:0000313" key="2">
    <source>
        <dbReference type="Proteomes" id="UP001597049"/>
    </source>
</evidence>
<proteinExistence type="predicted"/>
<comment type="caution">
    <text evidence="1">The sequence shown here is derived from an EMBL/GenBank/DDBJ whole genome shotgun (WGS) entry which is preliminary data.</text>
</comment>
<dbReference type="RefSeq" id="WP_379658158.1">
    <property type="nucleotide sequence ID" value="NZ_JBHTIV010000010.1"/>
</dbReference>
<dbReference type="SUPFAM" id="SSF51182">
    <property type="entry name" value="RmlC-like cupins"/>
    <property type="match status" value="1"/>
</dbReference>
<dbReference type="CDD" id="cd02230">
    <property type="entry name" value="cupin_HP0902-like"/>
    <property type="match status" value="1"/>
</dbReference>
<name>A0ABW3GWC5_9FLAO</name>
<dbReference type="Proteomes" id="UP001597049">
    <property type="component" value="Unassembled WGS sequence"/>
</dbReference>
<dbReference type="InterPro" id="IPR011051">
    <property type="entry name" value="RmlC_Cupin_sf"/>
</dbReference>
<dbReference type="PANTHER" id="PTHR37694">
    <property type="entry name" value="SLR8022 PROTEIN"/>
    <property type="match status" value="1"/>
</dbReference>
<accession>A0ABW3GWC5</accession>
<dbReference type="Gene3D" id="2.60.120.10">
    <property type="entry name" value="Jelly Rolls"/>
    <property type="match status" value="1"/>
</dbReference>
<dbReference type="EMBL" id="JBHTIV010000010">
    <property type="protein sequence ID" value="MFD0932849.1"/>
    <property type="molecule type" value="Genomic_DNA"/>
</dbReference>
<evidence type="ECO:0000313" key="1">
    <source>
        <dbReference type="EMBL" id="MFD0932849.1"/>
    </source>
</evidence>
<dbReference type="PANTHER" id="PTHR37694:SF1">
    <property type="entry name" value="SLR8022 PROTEIN"/>
    <property type="match status" value="1"/>
</dbReference>
<protein>
    <submittedName>
        <fullName evidence="1">Cupin domain-containing protein</fullName>
    </submittedName>
</protein>
<dbReference type="InterPro" id="IPR014710">
    <property type="entry name" value="RmlC-like_jellyroll"/>
</dbReference>
<organism evidence="1 2">
    <name type="scientific">Psychroflexus salinarum</name>
    <dbReference type="NCBI Taxonomy" id="546024"/>
    <lineage>
        <taxon>Bacteria</taxon>
        <taxon>Pseudomonadati</taxon>
        <taxon>Bacteroidota</taxon>
        <taxon>Flavobacteriia</taxon>
        <taxon>Flavobacteriales</taxon>
        <taxon>Flavobacteriaceae</taxon>
        <taxon>Psychroflexus</taxon>
    </lineage>
</organism>